<protein>
    <submittedName>
        <fullName evidence="1">Uncharacterized protein</fullName>
    </submittedName>
</protein>
<evidence type="ECO:0000313" key="2">
    <source>
        <dbReference type="Proteomes" id="UP001607303"/>
    </source>
</evidence>
<accession>A0ABD2CC64</accession>
<gene>
    <name evidence="1" type="ORF">V1477_008147</name>
</gene>
<organism evidence="1 2">
    <name type="scientific">Vespula maculifrons</name>
    <name type="common">Eastern yellow jacket</name>
    <name type="synonym">Wasp</name>
    <dbReference type="NCBI Taxonomy" id="7453"/>
    <lineage>
        <taxon>Eukaryota</taxon>
        <taxon>Metazoa</taxon>
        <taxon>Ecdysozoa</taxon>
        <taxon>Arthropoda</taxon>
        <taxon>Hexapoda</taxon>
        <taxon>Insecta</taxon>
        <taxon>Pterygota</taxon>
        <taxon>Neoptera</taxon>
        <taxon>Endopterygota</taxon>
        <taxon>Hymenoptera</taxon>
        <taxon>Apocrita</taxon>
        <taxon>Aculeata</taxon>
        <taxon>Vespoidea</taxon>
        <taxon>Vespidae</taxon>
        <taxon>Vespinae</taxon>
        <taxon>Vespula</taxon>
    </lineage>
</organism>
<name>A0ABD2CC64_VESMC</name>
<dbReference type="EMBL" id="JAYRBN010000056">
    <property type="protein sequence ID" value="KAL2742658.1"/>
    <property type="molecule type" value="Genomic_DNA"/>
</dbReference>
<comment type="caution">
    <text evidence="1">The sequence shown here is derived from an EMBL/GenBank/DDBJ whole genome shotgun (WGS) entry which is preliminary data.</text>
</comment>
<proteinExistence type="predicted"/>
<sequence length="67" mass="7711">MTLQKIGKIDNIIIKNALKTEFLNHNFSQLLVIIYISLYFVPTTNHIFTGNYSFPEIVRTPGELDVI</sequence>
<dbReference type="AlphaFoldDB" id="A0ABD2CC64"/>
<reference evidence="1 2" key="1">
    <citation type="journal article" date="2024" name="Ann. Entomol. Soc. Am.">
        <title>Genomic analyses of the southern and eastern yellowjacket wasps (Hymenoptera: Vespidae) reveal evolutionary signatures of social life.</title>
        <authorList>
            <person name="Catto M.A."/>
            <person name="Caine P.B."/>
            <person name="Orr S.E."/>
            <person name="Hunt B.G."/>
            <person name="Goodisman M.A.D."/>
        </authorList>
    </citation>
    <scope>NUCLEOTIDE SEQUENCE [LARGE SCALE GENOMIC DNA]</scope>
    <source>
        <strain evidence="1">232</strain>
        <tissue evidence="1">Head and thorax</tissue>
    </source>
</reference>
<keyword evidence="2" id="KW-1185">Reference proteome</keyword>
<dbReference type="Proteomes" id="UP001607303">
    <property type="component" value="Unassembled WGS sequence"/>
</dbReference>
<evidence type="ECO:0000313" key="1">
    <source>
        <dbReference type="EMBL" id="KAL2742658.1"/>
    </source>
</evidence>